<proteinExistence type="predicted"/>
<sequence>MKTCLLVMLTLFSNMLYAGKVLVIESYHAEYSWDKSYLAGINLILDGEHEITTFQMNTKRLPSEQHEKIADKAYLKYTTYQPDLVILGDDNALNYMLPKLYDKGIPIVFLGINANPRKLLEKYKGSSQVTGVLEQPLLAKTMGEIGSMLPVNKKKIRVLFDSGTTSKIATSYMKQQYKMLNKKIGLEVEVIIVSHFSDWQSLILDADSQGIGAVVIGLYHTLMDENGIHVNEDTVISWTNKESKVPLFGFWDFSIGEGKAAGGVVLFGESQGIAAGEIAQKILSGKALAKDIPITIGRKGKAIYTLTEMKRWDLTPPKHWKAIE</sequence>
<dbReference type="STRING" id="80852.AWOD_II_1170"/>
<evidence type="ECO:0000313" key="1">
    <source>
        <dbReference type="EMBL" id="CED57785.1"/>
    </source>
</evidence>
<reference evidence="2" key="1">
    <citation type="submission" date="2014-09" db="EMBL/GenBank/DDBJ databases">
        <authorList>
            <person name="Hjerde E."/>
        </authorList>
    </citation>
    <scope>NUCLEOTIDE SEQUENCE [LARGE SCALE GENOMIC DNA]</scope>
    <source>
        <strain evidence="2">06/09/139</strain>
    </source>
</reference>
<dbReference type="KEGG" id="awd:AWOD_II_1170"/>
<dbReference type="OrthoDB" id="1550623at2"/>
<dbReference type="PANTHER" id="PTHR35271">
    <property type="entry name" value="ABC TRANSPORTER, SUBSTRATE-BINDING LIPOPROTEIN-RELATED"/>
    <property type="match status" value="1"/>
</dbReference>
<dbReference type="PANTHER" id="PTHR35271:SF1">
    <property type="entry name" value="ABC TRANSPORTER, SUBSTRATE-BINDING LIPOPROTEIN"/>
    <property type="match status" value="1"/>
</dbReference>
<keyword evidence="2" id="KW-1185">Reference proteome</keyword>
<accession>A0A090I7M0</accession>
<protein>
    <submittedName>
        <fullName evidence="1">Putative exported protein</fullName>
    </submittedName>
</protein>
<organism evidence="1 2">
    <name type="scientific">Aliivibrio wodanis</name>
    <dbReference type="NCBI Taxonomy" id="80852"/>
    <lineage>
        <taxon>Bacteria</taxon>
        <taxon>Pseudomonadati</taxon>
        <taxon>Pseudomonadota</taxon>
        <taxon>Gammaproteobacteria</taxon>
        <taxon>Vibrionales</taxon>
        <taxon>Vibrionaceae</taxon>
        <taxon>Aliivibrio</taxon>
    </lineage>
</organism>
<dbReference type="Pfam" id="PF04392">
    <property type="entry name" value="ABC_sub_bind"/>
    <property type="match status" value="1"/>
</dbReference>
<evidence type="ECO:0000313" key="2">
    <source>
        <dbReference type="Proteomes" id="UP000032427"/>
    </source>
</evidence>
<dbReference type="Gene3D" id="3.40.50.2300">
    <property type="match status" value="2"/>
</dbReference>
<dbReference type="HOGENOM" id="CLU_057483_0_0_6"/>
<dbReference type="InterPro" id="IPR007487">
    <property type="entry name" value="ABC_transpt-TYRBP-like"/>
</dbReference>
<dbReference type="AlphaFoldDB" id="A0A090I7M0"/>
<dbReference type="Proteomes" id="UP000032427">
    <property type="component" value="Chromosome 2"/>
</dbReference>
<name>A0A090I7M0_9GAMM</name>
<gene>
    <name evidence="1" type="ORF">AWOD_II_1170</name>
</gene>
<dbReference type="EMBL" id="LN554847">
    <property type="protein sequence ID" value="CED57785.1"/>
    <property type="molecule type" value="Genomic_DNA"/>
</dbReference>
<dbReference type="PATRIC" id="fig|80852.17.peg.3976"/>
<dbReference type="GeneID" id="28543425"/>